<dbReference type="GO" id="GO:0016020">
    <property type="term" value="C:membrane"/>
    <property type="evidence" value="ECO:0007669"/>
    <property type="project" value="UniProtKB-SubCell"/>
</dbReference>
<proteinExistence type="inferred from homology"/>
<dbReference type="PANTHER" id="PTHR21433">
    <property type="entry name" value="TRANSMEMBRANE PROTEIN INDUCED BY TUMOR NECROSIS FACTOR ALPHA"/>
    <property type="match status" value="1"/>
</dbReference>
<evidence type="ECO:0000256" key="5">
    <source>
        <dbReference type="ARBA" id="ARBA00023136"/>
    </source>
</evidence>
<evidence type="ECO:0000256" key="4">
    <source>
        <dbReference type="ARBA" id="ARBA00022989"/>
    </source>
</evidence>
<accession>A0A0D8XM98</accession>
<comment type="similarity">
    <text evidence="2">Belongs to the TMEM120 family.</text>
</comment>
<sequence>MIAFNEINRFIEKSHTVQDNHVEYIKKLSELTKIQECCFKTVKHCKYILENFRDSLDKVQRNTSENVDVETISRIRNEMTDAYAKLKELEAELPVKNNGFYLSLILGTNLNLSLLSKNDKYRYKKDYETFKWRVTLAIIVCVLLSLLFPLRVMDSLANFLMVWYYCTLTIRENILTINGSRIKGWWVMHHYFSCVLSGIVLTWKDGECYQSFRQQFIYFVLYIGFLQMLQVFALCCMFFGLAVGNIVTTSIVILKKFRTTGSYNYIVGLTRKYSIRPDEKEE</sequence>
<comment type="subcellular location">
    <subcellularLocation>
        <location evidence="1">Membrane</location>
        <topology evidence="1">Multi-pass membrane protein</topology>
    </subcellularLocation>
</comment>
<organism evidence="7 8">
    <name type="scientific">Dictyocaulus viviparus</name>
    <name type="common">Bovine lungworm</name>
    <dbReference type="NCBI Taxonomy" id="29172"/>
    <lineage>
        <taxon>Eukaryota</taxon>
        <taxon>Metazoa</taxon>
        <taxon>Ecdysozoa</taxon>
        <taxon>Nematoda</taxon>
        <taxon>Chromadorea</taxon>
        <taxon>Rhabditida</taxon>
        <taxon>Rhabditina</taxon>
        <taxon>Rhabditomorpha</taxon>
        <taxon>Strongyloidea</taxon>
        <taxon>Metastrongylidae</taxon>
        <taxon>Dictyocaulus</taxon>
    </lineage>
</organism>
<name>A0A0D8XM98_DICVI</name>
<protein>
    <submittedName>
        <fullName evidence="7">TMPIT-like protein</fullName>
    </submittedName>
</protein>
<evidence type="ECO:0000256" key="2">
    <source>
        <dbReference type="ARBA" id="ARBA00009700"/>
    </source>
</evidence>
<reference evidence="8" key="2">
    <citation type="journal article" date="2016" name="Sci. Rep.">
        <title>Dictyocaulus viviparus genome, variome and transcriptome elucidate lungworm biology and support future intervention.</title>
        <authorList>
            <person name="McNulty S.N."/>
            <person name="Strube C."/>
            <person name="Rosa B.A."/>
            <person name="Martin J.C."/>
            <person name="Tyagi R."/>
            <person name="Choi Y.J."/>
            <person name="Wang Q."/>
            <person name="Hallsworth Pepin K."/>
            <person name="Zhang X."/>
            <person name="Ozersky P."/>
            <person name="Wilson R.K."/>
            <person name="Sternberg P.W."/>
            <person name="Gasser R.B."/>
            <person name="Mitreva M."/>
        </authorList>
    </citation>
    <scope>NUCLEOTIDE SEQUENCE [LARGE SCALE GENOMIC DNA]</scope>
    <source>
        <strain evidence="8">HannoverDv2000</strain>
    </source>
</reference>
<dbReference type="OrthoDB" id="2015098at2759"/>
<reference evidence="7 8" key="1">
    <citation type="submission" date="2013-11" db="EMBL/GenBank/DDBJ databases">
        <title>Draft genome of the bovine lungworm Dictyocaulus viviparus.</title>
        <authorList>
            <person name="Mitreva M."/>
        </authorList>
    </citation>
    <scope>NUCLEOTIDE SEQUENCE [LARGE SCALE GENOMIC DNA]</scope>
    <source>
        <strain evidence="7 8">HannoverDv2000</strain>
    </source>
</reference>
<evidence type="ECO:0000313" key="7">
    <source>
        <dbReference type="EMBL" id="KJH44924.1"/>
    </source>
</evidence>
<feature type="transmembrane region" description="Helical" evidence="6">
    <location>
        <begin position="130"/>
        <end position="150"/>
    </location>
</feature>
<dbReference type="Pfam" id="PF07851">
    <property type="entry name" value="TMEM120A-B"/>
    <property type="match status" value="1"/>
</dbReference>
<keyword evidence="3 6" id="KW-0812">Transmembrane</keyword>
<feature type="transmembrane region" description="Helical" evidence="6">
    <location>
        <begin position="186"/>
        <end position="203"/>
    </location>
</feature>
<dbReference type="Proteomes" id="UP000053766">
    <property type="component" value="Unassembled WGS sequence"/>
</dbReference>
<keyword evidence="4 6" id="KW-1133">Transmembrane helix</keyword>
<gene>
    <name evidence="7" type="ORF">DICVIV_09042</name>
</gene>
<dbReference type="PANTHER" id="PTHR21433:SF0">
    <property type="entry name" value="TRANSMEMBRANE PROTEIN 120 HOMOLOG"/>
    <property type="match status" value="1"/>
</dbReference>
<dbReference type="AlphaFoldDB" id="A0A0D8XM98"/>
<keyword evidence="8" id="KW-1185">Reference proteome</keyword>
<dbReference type="InterPro" id="IPR012926">
    <property type="entry name" value="TMEM120A/B"/>
</dbReference>
<keyword evidence="5 6" id="KW-0472">Membrane</keyword>
<evidence type="ECO:0000313" key="8">
    <source>
        <dbReference type="Proteomes" id="UP000053766"/>
    </source>
</evidence>
<dbReference type="EMBL" id="KN716439">
    <property type="protein sequence ID" value="KJH44924.1"/>
    <property type="molecule type" value="Genomic_DNA"/>
</dbReference>
<feature type="transmembrane region" description="Helical" evidence="6">
    <location>
        <begin position="215"/>
        <end position="248"/>
    </location>
</feature>
<evidence type="ECO:0000256" key="1">
    <source>
        <dbReference type="ARBA" id="ARBA00004141"/>
    </source>
</evidence>
<evidence type="ECO:0000256" key="6">
    <source>
        <dbReference type="SAM" id="Phobius"/>
    </source>
</evidence>
<evidence type="ECO:0000256" key="3">
    <source>
        <dbReference type="ARBA" id="ARBA00022692"/>
    </source>
</evidence>